<proteinExistence type="predicted"/>
<dbReference type="HOGENOM" id="CLU_077773_1_0_1"/>
<dbReference type="AlphaFoldDB" id="E3MBH3"/>
<protein>
    <submittedName>
        <fullName evidence="2">Uncharacterized protein</fullName>
    </submittedName>
</protein>
<feature type="transmembrane region" description="Helical" evidence="1">
    <location>
        <begin position="27"/>
        <end position="47"/>
    </location>
</feature>
<keyword evidence="3" id="KW-1185">Reference proteome</keyword>
<feature type="transmembrane region" description="Helical" evidence="1">
    <location>
        <begin position="145"/>
        <end position="168"/>
    </location>
</feature>
<name>E3MBH3_CAERE</name>
<dbReference type="InParanoid" id="E3MBH3"/>
<feature type="transmembrane region" description="Helical" evidence="1">
    <location>
        <begin position="68"/>
        <end position="89"/>
    </location>
</feature>
<accession>E3MBH3</accession>
<dbReference type="eggNOG" id="ENOG502T3H4">
    <property type="taxonomic scope" value="Eukaryota"/>
</dbReference>
<keyword evidence="1" id="KW-0812">Transmembrane</keyword>
<organism evidence="3">
    <name type="scientific">Caenorhabditis remanei</name>
    <name type="common">Caenorhabditis vulgaris</name>
    <dbReference type="NCBI Taxonomy" id="31234"/>
    <lineage>
        <taxon>Eukaryota</taxon>
        <taxon>Metazoa</taxon>
        <taxon>Ecdysozoa</taxon>
        <taxon>Nematoda</taxon>
        <taxon>Chromadorea</taxon>
        <taxon>Rhabditida</taxon>
        <taxon>Rhabditina</taxon>
        <taxon>Rhabditomorpha</taxon>
        <taxon>Rhabditoidea</taxon>
        <taxon>Rhabditidae</taxon>
        <taxon>Peloderinae</taxon>
        <taxon>Caenorhabditis</taxon>
    </lineage>
</organism>
<sequence length="211" mass="24495">MFALVVLLIRHQNELGALEYSYAKSLQTYGIIMFLINNFLFICLILYKFRKKSGENDQNFHEPIFNQLFYNSAFWLVATDLCLLINFLGEISSDENFQSKITALCFAIEYFLKDLGSIMFAIIGMFSFLAAIQRITIFYLPKYKFLVTGVLLKYEICLVYASVIHYSYTTYFSPMNTDNYETKNVCYSHTESMIFSEPPTPPQPTTTRSAR</sequence>
<dbReference type="Proteomes" id="UP000008281">
    <property type="component" value="Unassembled WGS sequence"/>
</dbReference>
<reference evidence="2" key="1">
    <citation type="submission" date="2007-07" db="EMBL/GenBank/DDBJ databases">
        <title>PCAP assembly of the Caenorhabditis remanei genome.</title>
        <authorList>
            <consortium name="The Caenorhabditis remanei Sequencing Consortium"/>
            <person name="Wilson R.K."/>
        </authorList>
    </citation>
    <scope>NUCLEOTIDE SEQUENCE [LARGE SCALE GENOMIC DNA]</scope>
    <source>
        <strain evidence="2">PB4641</strain>
    </source>
</reference>
<gene>
    <name evidence="2" type="ORF">CRE_15911</name>
</gene>
<feature type="transmembrane region" description="Helical" evidence="1">
    <location>
        <begin position="115"/>
        <end position="133"/>
    </location>
</feature>
<evidence type="ECO:0000256" key="1">
    <source>
        <dbReference type="SAM" id="Phobius"/>
    </source>
</evidence>
<keyword evidence="1" id="KW-0472">Membrane</keyword>
<dbReference type="EMBL" id="DS268433">
    <property type="protein sequence ID" value="EFO97761.1"/>
    <property type="molecule type" value="Genomic_DNA"/>
</dbReference>
<evidence type="ECO:0000313" key="3">
    <source>
        <dbReference type="Proteomes" id="UP000008281"/>
    </source>
</evidence>
<keyword evidence="1" id="KW-1133">Transmembrane helix</keyword>
<evidence type="ECO:0000313" key="2">
    <source>
        <dbReference type="EMBL" id="EFO97761.1"/>
    </source>
</evidence>